<keyword evidence="3" id="KW-0479">Metal-binding</keyword>
<name>A0A8S3V5P4_MYTED</name>
<dbReference type="PROSITE" id="PS50228">
    <property type="entry name" value="SUEL_LECTIN"/>
    <property type="match status" value="2"/>
</dbReference>
<dbReference type="SUPFAM" id="SSF57756">
    <property type="entry name" value="Retrovirus zinc finger-like domains"/>
    <property type="match status" value="1"/>
</dbReference>
<dbReference type="InterPro" id="IPR018056">
    <property type="entry name" value="Kringle_CS"/>
</dbReference>
<feature type="disulfide bond" evidence="4">
    <location>
        <begin position="2364"/>
        <end position="2387"/>
    </location>
</feature>
<dbReference type="SUPFAM" id="SSF57440">
    <property type="entry name" value="Kringle-like"/>
    <property type="match status" value="4"/>
</dbReference>
<evidence type="ECO:0000256" key="2">
    <source>
        <dbReference type="ARBA" id="ARBA00023157"/>
    </source>
</evidence>
<dbReference type="GO" id="GO:0003676">
    <property type="term" value="F:nucleic acid binding"/>
    <property type="evidence" value="ECO:0007669"/>
    <property type="project" value="InterPro"/>
</dbReference>
<dbReference type="InterPro" id="IPR002889">
    <property type="entry name" value="WSC_carb-bd"/>
</dbReference>
<keyword evidence="3" id="KW-0862">Zinc</keyword>
<feature type="disulfide bond" evidence="4">
    <location>
        <begin position="2516"/>
        <end position="2539"/>
    </location>
</feature>
<organism evidence="10 11">
    <name type="scientific">Mytilus edulis</name>
    <name type="common">Blue mussel</name>
    <dbReference type="NCBI Taxonomy" id="6550"/>
    <lineage>
        <taxon>Eukaryota</taxon>
        <taxon>Metazoa</taxon>
        <taxon>Spiralia</taxon>
        <taxon>Lophotrochozoa</taxon>
        <taxon>Mollusca</taxon>
        <taxon>Bivalvia</taxon>
        <taxon>Autobranchia</taxon>
        <taxon>Pteriomorphia</taxon>
        <taxon>Mytilida</taxon>
        <taxon>Mytiloidea</taxon>
        <taxon>Mytilidae</taxon>
        <taxon>Mytilinae</taxon>
        <taxon>Mytilus</taxon>
    </lineage>
</organism>
<evidence type="ECO:0000256" key="1">
    <source>
        <dbReference type="ARBA" id="ARBA00022572"/>
    </source>
</evidence>
<keyword evidence="2 4" id="KW-1015">Disulfide bond</keyword>
<dbReference type="Pfam" id="PF01822">
    <property type="entry name" value="WSC"/>
    <property type="match status" value="5"/>
</dbReference>
<keyword evidence="1 4" id="KW-0420">Kringle</keyword>
<feature type="region of interest" description="Disordered" evidence="5">
    <location>
        <begin position="682"/>
        <end position="763"/>
    </location>
</feature>
<feature type="domain" description="WSC" evidence="9">
    <location>
        <begin position="928"/>
        <end position="1019"/>
    </location>
</feature>
<dbReference type="PROSITE" id="PS50070">
    <property type="entry name" value="KRINGLE_2"/>
    <property type="match status" value="4"/>
</dbReference>
<evidence type="ECO:0000256" key="4">
    <source>
        <dbReference type="PROSITE-ProRule" id="PRU00121"/>
    </source>
</evidence>
<dbReference type="InterPro" id="IPR000001">
    <property type="entry name" value="Kringle"/>
</dbReference>
<feature type="disulfide bond" evidence="4">
    <location>
        <begin position="2440"/>
        <end position="2463"/>
    </location>
</feature>
<evidence type="ECO:0000259" key="7">
    <source>
        <dbReference type="PROSITE" id="PS50158"/>
    </source>
</evidence>
<comment type="caution">
    <text evidence="4">Lacks conserved residue(s) required for the propagation of feature annotation.</text>
</comment>
<keyword evidence="10" id="KW-0378">Hydrolase</keyword>
<dbReference type="PROSITE" id="PS01186">
    <property type="entry name" value="EGF_2"/>
    <property type="match status" value="1"/>
</dbReference>
<evidence type="ECO:0000259" key="8">
    <source>
        <dbReference type="PROSITE" id="PS50228"/>
    </source>
</evidence>
<feature type="domain" description="CCHC-type" evidence="7">
    <location>
        <begin position="577"/>
        <end position="593"/>
    </location>
</feature>
<feature type="domain" description="WSC" evidence="9">
    <location>
        <begin position="263"/>
        <end position="352"/>
    </location>
</feature>
<dbReference type="GO" id="GO:0030246">
    <property type="term" value="F:carbohydrate binding"/>
    <property type="evidence" value="ECO:0007669"/>
    <property type="project" value="InterPro"/>
</dbReference>
<dbReference type="InterPro" id="IPR000922">
    <property type="entry name" value="Lectin_gal-bd_dom"/>
</dbReference>
<feature type="domain" description="Kringle" evidence="6">
    <location>
        <begin position="2475"/>
        <end position="2544"/>
    </location>
</feature>
<dbReference type="SMART" id="SM00130">
    <property type="entry name" value="KR"/>
    <property type="match status" value="4"/>
</dbReference>
<dbReference type="GO" id="GO:0005102">
    <property type="term" value="F:signaling receptor binding"/>
    <property type="evidence" value="ECO:0007669"/>
    <property type="project" value="TreeGrafter"/>
</dbReference>
<dbReference type="Gene3D" id="2.40.20.10">
    <property type="entry name" value="Plasminogen Kringle 4"/>
    <property type="match status" value="4"/>
</dbReference>
<reference evidence="10" key="1">
    <citation type="submission" date="2021-03" db="EMBL/GenBank/DDBJ databases">
        <authorList>
            <person name="Bekaert M."/>
        </authorList>
    </citation>
    <scope>NUCLEOTIDE SEQUENCE</scope>
</reference>
<evidence type="ECO:0000259" key="6">
    <source>
        <dbReference type="PROSITE" id="PS50070"/>
    </source>
</evidence>
<dbReference type="Pfam" id="PF00051">
    <property type="entry name" value="Kringle"/>
    <property type="match status" value="3"/>
</dbReference>
<gene>
    <name evidence="10" type="ORF">MEDL_64197</name>
</gene>
<dbReference type="SMART" id="SM00181">
    <property type="entry name" value="EGF"/>
    <property type="match status" value="22"/>
</dbReference>
<dbReference type="InterPro" id="IPR043159">
    <property type="entry name" value="Lectin_gal-bd_sf"/>
</dbReference>
<dbReference type="InterPro" id="IPR036875">
    <property type="entry name" value="Znf_CCHC_sf"/>
</dbReference>
<dbReference type="Proteomes" id="UP000683360">
    <property type="component" value="Unassembled WGS sequence"/>
</dbReference>
<dbReference type="SMART" id="SM00343">
    <property type="entry name" value="ZnF_C2HC"/>
    <property type="match status" value="2"/>
</dbReference>
<feature type="domain" description="WSC" evidence="9">
    <location>
        <begin position="171"/>
        <end position="262"/>
    </location>
</feature>
<dbReference type="FunFam" id="2.60.120.740:FF:000001">
    <property type="entry name" value="Adhesion G protein-coupled receptor L2"/>
    <property type="match status" value="2"/>
</dbReference>
<feature type="region of interest" description="Disordered" evidence="5">
    <location>
        <begin position="589"/>
        <end position="635"/>
    </location>
</feature>
<dbReference type="InterPro" id="IPR038178">
    <property type="entry name" value="Kringle_sf"/>
</dbReference>
<dbReference type="InterPro" id="IPR013806">
    <property type="entry name" value="Kringle-like"/>
</dbReference>
<dbReference type="PROSITE" id="PS50158">
    <property type="entry name" value="ZF_CCHC"/>
    <property type="match status" value="2"/>
</dbReference>
<dbReference type="PANTHER" id="PTHR24261:SF7">
    <property type="entry name" value="KRINGLE DOMAIN-CONTAINING PROTEIN"/>
    <property type="match status" value="1"/>
</dbReference>
<feature type="domain" description="WSC" evidence="9">
    <location>
        <begin position="799"/>
        <end position="890"/>
    </location>
</feature>
<feature type="domain" description="SUEL-type lectin" evidence="8">
    <location>
        <begin position="1197"/>
        <end position="1284"/>
    </location>
</feature>
<dbReference type="PANTHER" id="PTHR24261">
    <property type="entry name" value="PLASMINOGEN-RELATED"/>
    <property type="match status" value="1"/>
</dbReference>
<keyword evidence="3" id="KW-0863">Zinc-finger</keyword>
<protein>
    <submittedName>
        <fullName evidence="10">PLG</fullName>
        <ecNumber evidence="10">3.4.21.7</ecNumber>
    </submittedName>
</protein>
<evidence type="ECO:0000256" key="3">
    <source>
        <dbReference type="PROSITE-ProRule" id="PRU00047"/>
    </source>
</evidence>
<dbReference type="EC" id="3.4.21.7" evidence="10"/>
<sequence>MIKRPYTANKGKVICQDSKTTLSYPSNQVIKITQATYGRFNKRTCKHKSIKTTRCSTNKPLGITMKNCNGRKSCTVAANNRLMDSNAFVEMFYEKTENERKVIAKRHVQEINDRYVEVHGGSLFIQYGFECFCGNVLRKDRKRKESDCKTPCAGNKRQICGGTWRISIYTGSAYIGCYRDDSKRILSKKVLKDKRMTVQKCQQFCGQKGFKYAGVEYGFECFCGNVLRKDRKRKESDCKTPCAGNKRQICGGTWRISIYTGSAYIGCYRDDSKRILSKKVLKDKRMTVQKCQQFCGQKGFKYAGVEYGFECFCGNVLRKDRKRKDSDCKTPCAGNKRQICGGTWRISIYTEKTNMASYAEAFKNGPKFDQSDDSISSVKPVFIEESDVFGDIPKPHLKSLYLTIDEMYKAIGAVVPRRSIKGLQRIRGLWRIYLDTEKETECLLSDGLELRGKSIFIYSRNPRVRFEENSTDVKIRVKDVPLSADDGQILRALEGYNCTILKHFRERFRFEYQITDCQTGDRIVICDGPLAKAIPKSIPIGKYRATVLYKGQQNDNIKCNKCMETGHKTRDCQNDWKCRSCGESGHRQNECTSDLSSNHDHEQENSSVHDEDQNDHCEAYAEPQSEENEDPEATQSPVDIVEAIPTTSIETELQQSQSILTGIVTNNSELLDDIPNLKAARPKVIPARRENNKPANTANKSNGIPNKNSEQQQITKFTTTQSSSQRQNHDTPVKATTSSGLEKSPVTPTEKLHDGATNNTQTSKCRNKCHKKAKCRKGKCVCKGNYQGDGVKSCKKVKQSAYIGCYQDHSKRILPKDVLTDKSMTVQKCRQFCRKKGFKYAGVENGNECFCGDVLRKNKKRKKGDCKTPCSGNKQQICGGPWRISIYTAQTSKCRNKCHKKAKCRKGKCVCKGNYQGDGVKSCKKVKQSAYIGCYQDHSKRILPKDVLTDKSMTVQKCRQFCRKKGFKYAGVENGNECFCGDVLRKNKQRKEGDCKTPCSGNKQQICGGPWRISIYTAQISKCRNKCHKKAKCRKGKCVCKGNYQGDGVKSCKKVKPSKRKVICEDSKTTLSCPSNQVIKITQATYGRSNKRTCKHPNMKTTRCVTKKPLGISRKNCNGRKSCTVAANNRLYGDPCPGTYKYVTVTYSCKVKKTPKCLKRCHRQAKCIRGKCVCKSGYKGDGIRSCTNIKASKRKVICEDSKTTLSCPSNQVIKITQATYGRSNKRTCKHPNMKTTRCVTKKPLGISRKNCNGRKSCTVAANNRLYGDPCPGTYKYVTVTYSCKVKKTPKCLRRCHRQAKCIRGKCVCKSRYKGDGIRSCTNIKAKTPCKPKCQKGFVCNFLGKCRLKAKTPCKPKCQKGFVCNFLGKCRPKAKTPCKPKCQKGFVCNFLGKCRLKAKTPCKPKCQKGFVCNFLGKCRPKGCKRKCRIIERCVRGKCRCKKGSYRTKLGACRTKTPCKPKCQKGFVCNFRGKCRPKGCKRKCRINERCVRGKCRCTKGSYRTILGACRSCERKCKINERCFRGKCRCNKGLVRTKLGACKTKVPCKPKCKSGFVCSFRGKCRPKDLQVNICFIIIVLAGCKRKCRLNERCDKGKCRCKKGSYRTTLRRCKPKTPCKPKCKSGFVCSFRGKCRPKVTACKRKCRINERCRKGKCRCKKGSFRTKLGTCKMTACKRKCRINERCRKGKCRCKKGSFRTKLGTCKMTACKRKCRINERCRKGKCRCKKGSFRTKLGTCKMTACKRKCRINERCRKGKCRCKKGSFRTKLGTCKMTACKRKCRINERCRKGKCRCKKGSFRTKLGTCKMTACKRKCRINERCRKGKCRCKKGSFRTKLGTCKMTACKRKCRINERCRKGKCRCKKGSFRTKLGTCKMTACKRKCRINERCRKGKCRCKKGSFRTKLGTCKMTACKRKCRINERCRKGKCRCKKGSFRTKLGTCKMTACKRKCRINERCRKGKCRCKKGSFRTKLGTCKMTACKRKCRINERCRKGKCRCKKGSFRTKLGTCKMTACKRKCRINERCRKGKCRCKKGSFRTKLGTCKKCKRKCRINERCVRGKYRCKKGSYRTKLGTCRTKTPCKPKCQKGFVCNFLGKCRPKGCKRKCRINERCVRGKCRCKKGSYRTKLGACRRCKRKCRINERCFNGKCRCTKGSFRTKLGTCKKRCNADSCGVNAVCVKRKDCRCKRGYAGHPKILCEEVKECLKNARGKDYNGRMSTTESGRTCQAWNKQTPHRHSKSNVRDAKNYYREHRTERIVPNAERINYIELKSGKNNPSCTFGVTYGFYGVKIWTKENCREKIKVCLTPKNRVPILPPPEECRKSTKGTEYKGRISLTKTGRTCQYWERQYPHKHRFSISFKKEHNYCRNPDNSGQPWCYTNDPTTRWEYCQIPMCECRKSTKGTEYKGRISLTKTGRTCQYWERQYPHKHRFSISFKKEHNYCRNPDNSGQPWCYTNDPTTRWEYCQIPMCECRKSTKGTEYKGRISLTKTGRTCQYWERQYPHKHRFSISFKKEHNYCRNPDNSGQPWCYTNDPTTRWEYCQIPMCAACSVREEIVECKATVRVSGSCFYKSKVGSSCVYTVQLTDSQAIIKTSTQEMVLTNGGNLAECAIFTFNDGTLKIEDDVCKCFEATVVNK</sequence>
<accession>A0A8S3V5P4</accession>
<keyword evidence="11" id="KW-1185">Reference proteome</keyword>
<dbReference type="PRINTS" id="PR00018">
    <property type="entry name" value="KRINGLE"/>
</dbReference>
<dbReference type="CDD" id="cd00108">
    <property type="entry name" value="KR"/>
    <property type="match status" value="3"/>
</dbReference>
<evidence type="ECO:0000256" key="5">
    <source>
        <dbReference type="SAM" id="MobiDB-lite"/>
    </source>
</evidence>
<dbReference type="PROSITE" id="PS00021">
    <property type="entry name" value="KRINGLE_1"/>
    <property type="match status" value="3"/>
</dbReference>
<feature type="domain" description="CCHC-type" evidence="7">
    <location>
        <begin position="558"/>
        <end position="574"/>
    </location>
</feature>
<feature type="domain" description="Kringle" evidence="6">
    <location>
        <begin position="2323"/>
        <end position="2392"/>
    </location>
</feature>
<comment type="caution">
    <text evidence="10">The sequence shown here is derived from an EMBL/GenBank/DDBJ whole genome shotgun (WGS) entry which is preliminary data.</text>
</comment>
<evidence type="ECO:0000313" key="11">
    <source>
        <dbReference type="Proteomes" id="UP000683360"/>
    </source>
</evidence>
<dbReference type="EMBL" id="CAJPWZ010003126">
    <property type="protein sequence ID" value="CAG2252622.1"/>
    <property type="molecule type" value="Genomic_DNA"/>
</dbReference>
<dbReference type="GO" id="GO:0004252">
    <property type="term" value="F:serine-type endopeptidase activity"/>
    <property type="evidence" value="ECO:0007669"/>
    <property type="project" value="UniProtKB-EC"/>
</dbReference>
<dbReference type="CDD" id="cd22827">
    <property type="entry name" value="Gal_Rha_Lectin_SUL-I-like"/>
    <property type="match status" value="2"/>
</dbReference>
<feature type="domain" description="SUEL-type lectin" evidence="8">
    <location>
        <begin position="1063"/>
        <end position="1150"/>
    </location>
</feature>
<proteinExistence type="predicted"/>
<feature type="domain" description="Kringle" evidence="6">
    <location>
        <begin position="2207"/>
        <end position="2302"/>
    </location>
</feature>
<feature type="compositionally biased region" description="Basic and acidic residues" evidence="5">
    <location>
        <begin position="597"/>
        <end position="619"/>
    </location>
</feature>
<dbReference type="InterPro" id="IPR000742">
    <property type="entry name" value="EGF"/>
</dbReference>
<dbReference type="GO" id="GO:0008270">
    <property type="term" value="F:zinc ion binding"/>
    <property type="evidence" value="ECO:0007669"/>
    <property type="project" value="UniProtKB-KW"/>
</dbReference>
<evidence type="ECO:0000259" key="9">
    <source>
        <dbReference type="PROSITE" id="PS51212"/>
    </source>
</evidence>
<feature type="compositionally biased region" description="Polar residues" evidence="5">
    <location>
        <begin position="693"/>
        <end position="726"/>
    </location>
</feature>
<dbReference type="PROSITE" id="PS51212">
    <property type="entry name" value="WSC"/>
    <property type="match status" value="4"/>
</dbReference>
<dbReference type="InterPro" id="IPR001878">
    <property type="entry name" value="Znf_CCHC"/>
</dbReference>
<dbReference type="GO" id="GO:0005615">
    <property type="term" value="C:extracellular space"/>
    <property type="evidence" value="ECO:0007669"/>
    <property type="project" value="TreeGrafter"/>
</dbReference>
<dbReference type="SMART" id="SM00286">
    <property type="entry name" value="PTI"/>
    <property type="match status" value="5"/>
</dbReference>
<evidence type="ECO:0000313" key="10">
    <source>
        <dbReference type="EMBL" id="CAG2252622.1"/>
    </source>
</evidence>
<dbReference type="OrthoDB" id="5917794at2759"/>
<dbReference type="SMART" id="SM00321">
    <property type="entry name" value="WSC"/>
    <property type="match status" value="4"/>
</dbReference>
<feature type="domain" description="Kringle" evidence="6">
    <location>
        <begin position="2399"/>
        <end position="2468"/>
    </location>
</feature>
<dbReference type="Gene3D" id="2.60.120.740">
    <property type="match status" value="3"/>
</dbReference>
<dbReference type="InterPro" id="IPR050759">
    <property type="entry name" value="Serine_protease_kringle"/>
</dbReference>